<sequence length="34" mass="3858">MAEIGKKILSGFRRARLVADYRAMRADEDAGSRF</sequence>
<accession>A0AA48LWY1</accession>
<name>A0AA48LWY1_9ZZZZ</name>
<dbReference type="AlphaFoldDB" id="A0AA48LWY1"/>
<evidence type="ECO:0000313" key="1">
    <source>
        <dbReference type="EMBL" id="CAJ0849818.1"/>
    </source>
</evidence>
<reference evidence="1" key="1">
    <citation type="submission" date="2023-07" db="EMBL/GenBank/DDBJ databases">
        <authorList>
            <person name="Pelsma A.J. K."/>
        </authorList>
    </citation>
    <scope>NUCLEOTIDE SEQUENCE</scope>
</reference>
<protein>
    <submittedName>
        <fullName evidence="1">Uncharacterized protein</fullName>
    </submittedName>
</protein>
<proteinExistence type="predicted"/>
<organism evidence="1">
    <name type="scientific">freshwater sediment metagenome</name>
    <dbReference type="NCBI Taxonomy" id="556182"/>
    <lineage>
        <taxon>unclassified sequences</taxon>
        <taxon>metagenomes</taxon>
        <taxon>ecological metagenomes</taxon>
    </lineage>
</organism>
<dbReference type="EMBL" id="OY288114">
    <property type="protein sequence ID" value="CAJ0849818.1"/>
    <property type="molecule type" value="Genomic_DNA"/>
</dbReference>
<gene>
    <name evidence="1" type="ORF">AMST5_00180</name>
</gene>